<proteinExistence type="predicted"/>
<evidence type="ECO:0000313" key="1">
    <source>
        <dbReference type="EMBL" id="GFR21099.1"/>
    </source>
</evidence>
<evidence type="ECO:0000313" key="2">
    <source>
        <dbReference type="Proteomes" id="UP000887116"/>
    </source>
</evidence>
<keyword evidence="2" id="KW-1185">Reference proteome</keyword>
<name>A0A8X6LV44_TRICU</name>
<dbReference type="Proteomes" id="UP000887116">
    <property type="component" value="Unassembled WGS sequence"/>
</dbReference>
<reference evidence="1" key="1">
    <citation type="submission" date="2020-07" db="EMBL/GenBank/DDBJ databases">
        <title>Multicomponent nature underlies the extraordinary mechanical properties of spider dragline silk.</title>
        <authorList>
            <person name="Kono N."/>
            <person name="Nakamura H."/>
            <person name="Mori M."/>
            <person name="Yoshida Y."/>
            <person name="Ohtoshi R."/>
            <person name="Malay A.D."/>
            <person name="Moran D.A.P."/>
            <person name="Tomita M."/>
            <person name="Numata K."/>
            <person name="Arakawa K."/>
        </authorList>
    </citation>
    <scope>NUCLEOTIDE SEQUENCE</scope>
</reference>
<dbReference type="EMBL" id="BMAO01008132">
    <property type="protein sequence ID" value="GFR21099.1"/>
    <property type="molecule type" value="Genomic_DNA"/>
</dbReference>
<accession>A0A8X6LV44</accession>
<dbReference type="AlphaFoldDB" id="A0A8X6LV44"/>
<comment type="caution">
    <text evidence="1">The sequence shown here is derived from an EMBL/GenBank/DDBJ whole genome shotgun (WGS) entry which is preliminary data.</text>
</comment>
<organism evidence="1 2">
    <name type="scientific">Trichonephila clavata</name>
    <name type="common">Joro spider</name>
    <name type="synonym">Nephila clavata</name>
    <dbReference type="NCBI Taxonomy" id="2740835"/>
    <lineage>
        <taxon>Eukaryota</taxon>
        <taxon>Metazoa</taxon>
        <taxon>Ecdysozoa</taxon>
        <taxon>Arthropoda</taxon>
        <taxon>Chelicerata</taxon>
        <taxon>Arachnida</taxon>
        <taxon>Araneae</taxon>
        <taxon>Araneomorphae</taxon>
        <taxon>Entelegynae</taxon>
        <taxon>Araneoidea</taxon>
        <taxon>Nephilidae</taxon>
        <taxon>Trichonephila</taxon>
    </lineage>
</organism>
<gene>
    <name evidence="1" type="ORF">TNCT_204391</name>
</gene>
<sequence>MVVVYNNTLKSLKLEMYKNSSSVSMCDVSGGNAVMGRWKRILGSKMIVDGDAWGLLSCWARDSFVTDELCHSCWGDKKCR</sequence>
<protein>
    <submittedName>
        <fullName evidence="1">Uncharacterized protein</fullName>
    </submittedName>
</protein>